<keyword evidence="2" id="KW-1185">Reference proteome</keyword>
<name>A0A518EL15_9BACT</name>
<sequence>MPCIVPLHLPSSLLVEGPDGKTALYADAQALGEHLDVSFNAKLRVRLELQGDASEQAIYELRGEAGTKTAGASARLLNTRLTKRSTAVEAEFPMPGAYRLYRAQRPAPTSRPGGLATASVPLPTEAIIEVVDETPVLLRIDAALRQGAR</sequence>
<evidence type="ECO:0000313" key="2">
    <source>
        <dbReference type="Proteomes" id="UP000320390"/>
    </source>
</evidence>
<organism evidence="1 2">
    <name type="scientific">Saltatorellus ferox</name>
    <dbReference type="NCBI Taxonomy" id="2528018"/>
    <lineage>
        <taxon>Bacteria</taxon>
        <taxon>Pseudomonadati</taxon>
        <taxon>Planctomycetota</taxon>
        <taxon>Planctomycetia</taxon>
        <taxon>Planctomycetia incertae sedis</taxon>
        <taxon>Saltatorellus</taxon>
    </lineage>
</organism>
<dbReference type="EMBL" id="CP036434">
    <property type="protein sequence ID" value="QDV04731.1"/>
    <property type="molecule type" value="Genomic_DNA"/>
</dbReference>
<evidence type="ECO:0000313" key="1">
    <source>
        <dbReference type="EMBL" id="QDV04731.1"/>
    </source>
</evidence>
<gene>
    <name evidence="1" type="ORF">Poly30_02240</name>
</gene>
<dbReference type="RefSeq" id="WP_145194179.1">
    <property type="nucleotide sequence ID" value="NZ_CP036434.1"/>
</dbReference>
<reference evidence="1 2" key="1">
    <citation type="submission" date="2019-02" db="EMBL/GenBank/DDBJ databases">
        <title>Deep-cultivation of Planctomycetes and their phenomic and genomic characterization uncovers novel biology.</title>
        <authorList>
            <person name="Wiegand S."/>
            <person name="Jogler M."/>
            <person name="Boedeker C."/>
            <person name="Pinto D."/>
            <person name="Vollmers J."/>
            <person name="Rivas-Marin E."/>
            <person name="Kohn T."/>
            <person name="Peeters S.H."/>
            <person name="Heuer A."/>
            <person name="Rast P."/>
            <person name="Oberbeckmann S."/>
            <person name="Bunk B."/>
            <person name="Jeske O."/>
            <person name="Meyerdierks A."/>
            <person name="Storesund J.E."/>
            <person name="Kallscheuer N."/>
            <person name="Luecker S."/>
            <person name="Lage O.M."/>
            <person name="Pohl T."/>
            <person name="Merkel B.J."/>
            <person name="Hornburger P."/>
            <person name="Mueller R.-W."/>
            <person name="Bruemmer F."/>
            <person name="Labrenz M."/>
            <person name="Spormann A.M."/>
            <person name="Op den Camp H."/>
            <person name="Overmann J."/>
            <person name="Amann R."/>
            <person name="Jetten M.S.M."/>
            <person name="Mascher T."/>
            <person name="Medema M.H."/>
            <person name="Devos D.P."/>
            <person name="Kaster A.-K."/>
            <person name="Ovreas L."/>
            <person name="Rohde M."/>
            <person name="Galperin M.Y."/>
            <person name="Jogler C."/>
        </authorList>
    </citation>
    <scope>NUCLEOTIDE SEQUENCE [LARGE SCALE GENOMIC DNA]</scope>
    <source>
        <strain evidence="1 2">Poly30</strain>
    </source>
</reference>
<protein>
    <submittedName>
        <fullName evidence="1">Uncharacterized protein</fullName>
    </submittedName>
</protein>
<proteinExistence type="predicted"/>
<dbReference type="AlphaFoldDB" id="A0A518EL15"/>
<dbReference type="Proteomes" id="UP000320390">
    <property type="component" value="Chromosome"/>
</dbReference>
<accession>A0A518EL15</accession>